<keyword evidence="16" id="KW-0376">Hydrogen peroxide</keyword>
<dbReference type="PROSITE" id="PS50222">
    <property type="entry name" value="EF_HAND_2"/>
    <property type="match status" value="2"/>
</dbReference>
<dbReference type="Gene3D" id="1.10.640.10">
    <property type="entry name" value="Haem peroxidase domain superfamily, animal type"/>
    <property type="match status" value="1"/>
</dbReference>
<evidence type="ECO:0000256" key="5">
    <source>
        <dbReference type="ARBA" id="ARBA00022630"/>
    </source>
</evidence>
<dbReference type="PANTHER" id="PTHR11972:SF208">
    <property type="entry name" value="DUAL OXIDASE-LIKE PROTEIN"/>
    <property type="match status" value="1"/>
</dbReference>
<evidence type="ECO:0000256" key="21">
    <source>
        <dbReference type="SAM" id="SignalP"/>
    </source>
</evidence>
<dbReference type="GeneID" id="114325141"/>
<organism evidence="24 25">
    <name type="scientific">Diabrotica virgifera virgifera</name>
    <name type="common">western corn rootworm</name>
    <dbReference type="NCBI Taxonomy" id="50390"/>
    <lineage>
        <taxon>Eukaryota</taxon>
        <taxon>Metazoa</taxon>
        <taxon>Ecdysozoa</taxon>
        <taxon>Arthropoda</taxon>
        <taxon>Hexapoda</taxon>
        <taxon>Insecta</taxon>
        <taxon>Pterygota</taxon>
        <taxon>Neoptera</taxon>
        <taxon>Endopterygota</taxon>
        <taxon>Coleoptera</taxon>
        <taxon>Polyphaga</taxon>
        <taxon>Cucujiformia</taxon>
        <taxon>Chrysomeloidea</taxon>
        <taxon>Chrysomelidae</taxon>
        <taxon>Galerucinae</taxon>
        <taxon>Diabroticina</taxon>
        <taxon>Diabroticites</taxon>
        <taxon>Diabrotica</taxon>
    </lineage>
</organism>
<keyword evidence="9" id="KW-0274">FAD</keyword>
<dbReference type="SFLD" id="SFLDS00052">
    <property type="entry name" value="Ferric_Reductase_Domain"/>
    <property type="match status" value="1"/>
</dbReference>
<dbReference type="SUPFAM" id="SSF52343">
    <property type="entry name" value="Ferredoxin reductase-like, C-terminal NADP-linked domain"/>
    <property type="match status" value="1"/>
</dbReference>
<dbReference type="SUPFAM" id="SSF48113">
    <property type="entry name" value="Heme-dependent peroxidases"/>
    <property type="match status" value="1"/>
</dbReference>
<dbReference type="InterPro" id="IPR039261">
    <property type="entry name" value="FNR_nucleotide-bd"/>
</dbReference>
<dbReference type="CDD" id="cd09820">
    <property type="entry name" value="dual_peroxidase_like"/>
    <property type="match status" value="1"/>
</dbReference>
<dbReference type="PROSITE" id="PS00018">
    <property type="entry name" value="EF_HAND_1"/>
    <property type="match status" value="1"/>
</dbReference>
<dbReference type="SUPFAM" id="SSF63380">
    <property type="entry name" value="Riboflavin synthase domain-like"/>
    <property type="match status" value="1"/>
</dbReference>
<comment type="catalytic activity">
    <reaction evidence="17">
        <text>NADH + O2 + H(+) = H2O2 + NAD(+)</text>
        <dbReference type="Rhea" id="RHEA:11264"/>
        <dbReference type="ChEBI" id="CHEBI:15378"/>
        <dbReference type="ChEBI" id="CHEBI:15379"/>
        <dbReference type="ChEBI" id="CHEBI:16240"/>
        <dbReference type="ChEBI" id="CHEBI:57540"/>
        <dbReference type="ChEBI" id="CHEBI:57945"/>
        <dbReference type="EC" id="1.6.3.1"/>
    </reaction>
</comment>
<feature type="transmembrane region" description="Helical" evidence="20">
    <location>
        <begin position="1301"/>
        <end position="1318"/>
    </location>
</feature>
<feature type="transmembrane region" description="Helical" evidence="20">
    <location>
        <begin position="1330"/>
        <end position="1350"/>
    </location>
</feature>
<dbReference type="InterPro" id="IPR019791">
    <property type="entry name" value="Haem_peroxidase_animal"/>
</dbReference>
<proteinExistence type="inferred from homology"/>
<evidence type="ECO:0000256" key="8">
    <source>
        <dbReference type="ARBA" id="ARBA00022737"/>
    </source>
</evidence>
<dbReference type="InterPro" id="IPR011992">
    <property type="entry name" value="EF-hand-dom_pair"/>
</dbReference>
<evidence type="ECO:0000256" key="11">
    <source>
        <dbReference type="ARBA" id="ARBA00022857"/>
    </source>
</evidence>
<evidence type="ECO:0000256" key="14">
    <source>
        <dbReference type="ARBA" id="ARBA00023136"/>
    </source>
</evidence>
<keyword evidence="15" id="KW-0325">Glycoprotein</keyword>
<dbReference type="Pfam" id="PF01794">
    <property type="entry name" value="Ferric_reduct"/>
    <property type="match status" value="1"/>
</dbReference>
<dbReference type="Pfam" id="PF08030">
    <property type="entry name" value="NAD_binding_6"/>
    <property type="match status" value="1"/>
</dbReference>
<accession>A0ABM5LAL6</accession>
<feature type="transmembrane region" description="Helical" evidence="20">
    <location>
        <begin position="1271"/>
        <end position="1294"/>
    </location>
</feature>
<feature type="transmembrane region" description="Helical" evidence="20">
    <location>
        <begin position="1161"/>
        <end position="1186"/>
    </location>
</feature>
<dbReference type="InterPro" id="IPR034821">
    <property type="entry name" value="DUOX_peroxidase"/>
</dbReference>
<feature type="transmembrane region" description="Helical" evidence="20">
    <location>
        <begin position="1216"/>
        <end position="1236"/>
    </location>
</feature>
<dbReference type="PROSITE" id="PS51384">
    <property type="entry name" value="FAD_FR"/>
    <property type="match status" value="1"/>
</dbReference>
<comment type="subcellular location">
    <subcellularLocation>
        <location evidence="1">Apical cell membrane</location>
        <topology evidence="1">Multi-pass membrane protein</topology>
    </subcellularLocation>
</comment>
<evidence type="ECO:0000256" key="17">
    <source>
        <dbReference type="ARBA" id="ARBA00047455"/>
    </source>
</evidence>
<keyword evidence="5" id="KW-0285">Flavoprotein</keyword>
<dbReference type="Gene3D" id="1.10.238.10">
    <property type="entry name" value="EF-hand"/>
    <property type="match status" value="1"/>
</dbReference>
<keyword evidence="6 20" id="KW-0812">Transmembrane</keyword>
<evidence type="ECO:0000256" key="20">
    <source>
        <dbReference type="SAM" id="Phobius"/>
    </source>
</evidence>
<evidence type="ECO:0000256" key="19">
    <source>
        <dbReference type="SAM" id="MobiDB-lite"/>
    </source>
</evidence>
<dbReference type="CDD" id="cd00051">
    <property type="entry name" value="EFh"/>
    <property type="match status" value="1"/>
</dbReference>
<keyword evidence="14 20" id="KW-0472">Membrane</keyword>
<reference evidence="24" key="1">
    <citation type="submission" date="2025-05" db="UniProtKB">
        <authorList>
            <consortium name="EnsemblMetazoa"/>
        </authorList>
    </citation>
    <scope>IDENTIFICATION</scope>
</reference>
<evidence type="ECO:0000256" key="6">
    <source>
        <dbReference type="ARBA" id="ARBA00022692"/>
    </source>
</evidence>
<feature type="transmembrane region" description="Helical" evidence="20">
    <location>
        <begin position="698"/>
        <end position="721"/>
    </location>
</feature>
<dbReference type="EnsemblMetazoa" id="XM_050663523.1">
    <property type="protein sequence ID" value="XP_050519480.1"/>
    <property type="gene ID" value="LOC114325141"/>
</dbReference>
<feature type="domain" description="FAD-binding FR-type" evidence="23">
    <location>
        <begin position="1351"/>
        <end position="1456"/>
    </location>
</feature>
<keyword evidence="13" id="KW-0560">Oxidoreductase</keyword>
<dbReference type="Pfam" id="PF08022">
    <property type="entry name" value="FAD_binding_8"/>
    <property type="match status" value="1"/>
</dbReference>
<evidence type="ECO:0000313" key="24">
    <source>
        <dbReference type="EnsemblMetazoa" id="XP_050519480.1"/>
    </source>
</evidence>
<evidence type="ECO:0000256" key="15">
    <source>
        <dbReference type="ARBA" id="ARBA00023180"/>
    </source>
</evidence>
<evidence type="ECO:0000313" key="25">
    <source>
        <dbReference type="Proteomes" id="UP001652700"/>
    </source>
</evidence>
<dbReference type="PANTHER" id="PTHR11972">
    <property type="entry name" value="NADPH OXIDASE"/>
    <property type="match status" value="1"/>
</dbReference>
<feature type="domain" description="EF-hand" evidence="22">
    <location>
        <begin position="926"/>
        <end position="961"/>
    </location>
</feature>
<dbReference type="InterPro" id="IPR002048">
    <property type="entry name" value="EF_hand_dom"/>
</dbReference>
<name>A0ABM5LAL6_DIAVI</name>
<feature type="chain" id="PRO_5046021236" description="NAD(P)H oxidase (H2O2-forming)" evidence="21">
    <location>
        <begin position="21"/>
        <end position="1630"/>
    </location>
</feature>
<dbReference type="InterPro" id="IPR017938">
    <property type="entry name" value="Riboflavin_synthase-like_b-brl"/>
</dbReference>
<keyword evidence="8" id="KW-0677">Repeat</keyword>
<protein>
    <recommendedName>
        <fullName evidence="3">NAD(P)H oxidase (H2O2-forming)</fullName>
        <ecNumber evidence="3">1.6.3.1</ecNumber>
    </recommendedName>
</protein>
<dbReference type="SFLD" id="SFLDG01168">
    <property type="entry name" value="Ferric_reductase_subgroup_(FRE"/>
    <property type="match status" value="1"/>
</dbReference>
<feature type="signal peptide" evidence="21">
    <location>
        <begin position="1"/>
        <end position="20"/>
    </location>
</feature>
<evidence type="ECO:0000256" key="18">
    <source>
        <dbReference type="ARBA" id="ARBA00048762"/>
    </source>
</evidence>
<dbReference type="Pfam" id="PF03098">
    <property type="entry name" value="An_peroxidase"/>
    <property type="match status" value="1"/>
</dbReference>
<feature type="domain" description="EF-hand" evidence="22">
    <location>
        <begin position="962"/>
        <end position="997"/>
    </location>
</feature>
<evidence type="ECO:0000256" key="3">
    <source>
        <dbReference type="ARBA" id="ARBA00012698"/>
    </source>
</evidence>
<dbReference type="Pfam" id="PF13833">
    <property type="entry name" value="EF-hand_8"/>
    <property type="match status" value="1"/>
</dbReference>
<evidence type="ECO:0000259" key="22">
    <source>
        <dbReference type="PROSITE" id="PS50222"/>
    </source>
</evidence>
<evidence type="ECO:0000256" key="10">
    <source>
        <dbReference type="ARBA" id="ARBA00022837"/>
    </source>
</evidence>
<dbReference type="SMART" id="SM00054">
    <property type="entry name" value="EFh"/>
    <property type="match status" value="3"/>
</dbReference>
<dbReference type="InterPro" id="IPR050369">
    <property type="entry name" value="RBOH/FRE"/>
</dbReference>
<keyword evidence="10" id="KW-0106">Calcium</keyword>
<dbReference type="PRINTS" id="PR00457">
    <property type="entry name" value="ANPEROXIDASE"/>
</dbReference>
<keyword evidence="11" id="KW-0521">NADP</keyword>
<dbReference type="RefSeq" id="XP_050519480.1">
    <property type="nucleotide sequence ID" value="XM_050663523.1"/>
</dbReference>
<evidence type="ECO:0000259" key="23">
    <source>
        <dbReference type="PROSITE" id="PS51384"/>
    </source>
</evidence>
<dbReference type="InterPro" id="IPR013130">
    <property type="entry name" value="Fe3_Rdtase_TM_dom"/>
</dbReference>
<feature type="compositionally biased region" description="Pro residues" evidence="19">
    <location>
        <begin position="29"/>
        <end position="42"/>
    </location>
</feature>
<evidence type="ECO:0000256" key="16">
    <source>
        <dbReference type="ARBA" id="ARBA00023324"/>
    </source>
</evidence>
<dbReference type="InterPro" id="IPR010255">
    <property type="entry name" value="Haem_peroxidase_sf"/>
</dbReference>
<dbReference type="InterPro" id="IPR013112">
    <property type="entry name" value="FAD-bd_8"/>
</dbReference>
<comment type="catalytic activity">
    <reaction evidence="18">
        <text>NADPH + O2 + H(+) = H2O2 + NADP(+)</text>
        <dbReference type="Rhea" id="RHEA:11260"/>
        <dbReference type="ChEBI" id="CHEBI:15378"/>
        <dbReference type="ChEBI" id="CHEBI:15379"/>
        <dbReference type="ChEBI" id="CHEBI:16240"/>
        <dbReference type="ChEBI" id="CHEBI:57783"/>
        <dbReference type="ChEBI" id="CHEBI:58349"/>
        <dbReference type="EC" id="1.6.3.1"/>
    </reaction>
</comment>
<dbReference type="InterPro" id="IPR013121">
    <property type="entry name" value="Fe_red_NAD-bd_6"/>
</dbReference>
<keyword evidence="7 21" id="KW-0732">Signal</keyword>
<keyword evidence="25" id="KW-1185">Reference proteome</keyword>
<dbReference type="Gene3D" id="3.40.50.80">
    <property type="entry name" value="Nucleotide-binding domain of ferredoxin-NADP reductase (FNR) module"/>
    <property type="match status" value="1"/>
</dbReference>
<evidence type="ECO:0000256" key="7">
    <source>
        <dbReference type="ARBA" id="ARBA00022729"/>
    </source>
</evidence>
<dbReference type="InterPro" id="IPR018247">
    <property type="entry name" value="EF_Hand_1_Ca_BS"/>
</dbReference>
<sequence>MYLVFLILGVLHLCHQPVISQQPAIPVNPPANPVPTPAPATTPAPTQTFGGKPPDSVWVGNYTTNKQRRHIFGDWLLNGNWSDNFTPSPTSKTVEYPGYDGWYNNLARPDSGAIDRPLLRRWPAAYEDGTYLPSGSDRPNPLVLSDQLLSGAIGQKSNIGRNALFVFFGQQVVEEILDAQRPACPPEYFNIDIPDNHTYKLEHPKHSKLPLLRTRYDMRTGYSPNNPRQQLNEITPYIDGGLHYGITKQWSDQLRTYANGTVDRRGRLASSHDGLFPEYNTNRLPMANPPPPFHHALYVKQHETAKVARFFKLGNPRGNENAFLLTFGIMWFRWHNYLAERIYHHHPDWSSEKIFNEARKWVVATQQRIYLYEWLPQLLNEDNPFGDYVRYDASIDPQIDQFFQSAAFRFGHTLVLPGVYLRDYAREGCKTTFSNWKQNAIRTCNIFWRPQDPMLTKYDDNQSLINMDRILMGMSSQLSEREDHQIVEDLRGNVFGPLEFPRRDLMAVNIQRGRDHGLPDFNSARRAFGLKPYTDFSNFTQTNDTFRRRLKDLYGDINKIDVWVGGIMETTPQGPGELFRTIIKDQFRRIRDGDRFWFENEENGLFSSDEMERIRRVSVYDIIMAVTHMDAHDIPKNPFKGPIASDDLLIKSCKFTTTTTTSGIVYHHLLPLNVERLNESCTKPDSYDYFSNSEASYIITWAAVGACIPGVITFAYLLILYKEKQVQINNAQEISQKRKTIKRDSNQANWPLFIVTEWVGPKQPPREIILSFKASLKKICVTCFNGTTLRALDFSNVGATHVTLYFITDRCTIVMNTKHNYDLVVTFESEFLRNNFLAEFEKHFVQSQIVKKELVNLNWSSALKVIVTKDNRQARLEMFFRVVFAQAFKISHSKTEILKVDAHVAKEVIDTELTITEFADALSMTPANEFVKRMFTLIDKDRNGFISFREFVDLMIIFADGTEEEKAKLLFDMYDIDGVGHLKQEDFVTMIHSFLETCGGKVDDKDIQKTVSSMLKNAGAEHKQKLTFEDFKKMIGNDIKKLNTARLGFKGIKEADHSYLAKAKDTIENIYESKQEIEARFKGGTSFEEGNSAKMIDDDQEVVIKTQPVQEQKYAMALKFIELKSKEIFWMSLYTLVLFGVFAERAYYYSVEREHSGLRRIAGYGVTVTRGAASAMMFTYSSLLVTMCRNTITFLRDTVANQYFPFDATLEIHKYIAYWAFIFTLMHIIGHAFNFYHISTQTADDLTCLFRNYFHATHELPKFHYWCWQTMTGFTGVILTLIWVVMYSFALPIIRRKIYNWFWYAHSLYPFFFIFLVLHGSGRLIQPPYLYYFFVGPVVLFTIDATISLSRKKVEIPVIKAEILPSSVTMLEFRKPENFQYKAGQWVRIACMALNKNEYHPFTLSSAPDQDNLTVHIRSVGPWTKLIRSTYETAVSASMKLPKLYLDGPYGEGHQDWNTYDVAVLVGGGIGVTPFASILKDIAQKSSKTRTHCQKVYFIWVSRTQKQFEWLVDIIREVENKDTKQLLSIHIFITQFYEKFDLRTILLYICERHYQRVSNKSLFTNLRAVTHFGRPAFAQFFKTVQYIHPTSQRVGVFSCGPPSMTSSVDQACSKINQQSEMKFEHFFKNF</sequence>
<dbReference type="Pfam" id="PF00036">
    <property type="entry name" value="EF-hand_1"/>
    <property type="match status" value="1"/>
</dbReference>
<dbReference type="EC" id="1.6.3.1" evidence="3"/>
<evidence type="ECO:0000256" key="1">
    <source>
        <dbReference type="ARBA" id="ARBA00004424"/>
    </source>
</evidence>
<evidence type="ECO:0000256" key="2">
    <source>
        <dbReference type="ARBA" id="ARBA00005644"/>
    </source>
</evidence>
<dbReference type="InterPro" id="IPR017927">
    <property type="entry name" value="FAD-bd_FR_type"/>
</dbReference>
<comment type="similarity">
    <text evidence="2">In the N-terminal section; belongs to the peroxidase family.</text>
</comment>
<feature type="region of interest" description="Disordered" evidence="19">
    <location>
        <begin position="29"/>
        <end position="55"/>
    </location>
</feature>
<keyword evidence="12 20" id="KW-1133">Transmembrane helix</keyword>
<dbReference type="Proteomes" id="UP001652700">
    <property type="component" value="Unplaced"/>
</dbReference>
<keyword evidence="4" id="KW-0575">Peroxidase</keyword>
<dbReference type="SUPFAM" id="SSF47473">
    <property type="entry name" value="EF-hand"/>
    <property type="match status" value="1"/>
</dbReference>
<evidence type="ECO:0000256" key="12">
    <source>
        <dbReference type="ARBA" id="ARBA00022989"/>
    </source>
</evidence>
<dbReference type="PROSITE" id="PS50292">
    <property type="entry name" value="PEROXIDASE_3"/>
    <property type="match status" value="1"/>
</dbReference>
<dbReference type="Gene3D" id="2.40.30.10">
    <property type="entry name" value="Translation factors"/>
    <property type="match status" value="1"/>
</dbReference>
<dbReference type="SFLD" id="SFLDG01169">
    <property type="entry name" value="NADPH_oxidase_subgroup_(NOX)"/>
    <property type="match status" value="1"/>
</dbReference>
<evidence type="ECO:0000256" key="9">
    <source>
        <dbReference type="ARBA" id="ARBA00022827"/>
    </source>
</evidence>
<feature type="transmembrane region" description="Helical" evidence="20">
    <location>
        <begin position="1128"/>
        <end position="1149"/>
    </location>
</feature>
<evidence type="ECO:0000256" key="4">
    <source>
        <dbReference type="ARBA" id="ARBA00022559"/>
    </source>
</evidence>
<dbReference type="InterPro" id="IPR037120">
    <property type="entry name" value="Haem_peroxidase_sf_animal"/>
</dbReference>
<evidence type="ECO:0000256" key="13">
    <source>
        <dbReference type="ARBA" id="ARBA00023002"/>
    </source>
</evidence>
<dbReference type="CDD" id="cd06186">
    <property type="entry name" value="NOX_Duox_like_FAD_NADP"/>
    <property type="match status" value="1"/>
</dbReference>